<dbReference type="EMBL" id="KZ857408">
    <property type="protein sequence ID" value="RDX49017.1"/>
    <property type="molecule type" value="Genomic_DNA"/>
</dbReference>
<keyword evidence="1" id="KW-1133">Transmembrane helix</keyword>
<sequence>MPSRDVDHAKAILSSALVSLTIDTLFFGLFSGACALTLWWLVTKPSPPRSVLGRIGPVVTLAIMFVLALAYLVLDIDASMDGFVASAGNLDSMMHGLTDIRPDTRSHWSTKMTILFVQILLADAFMVFRLYDVWDRKHWAAFTPALFSLAALLAGAMMVAYLFHLEDDITGGARTGLFFGFSFVSSGLCAVLIIGRRIRAHARSGPGKPRLPVLPYLPRAAILVADVIIQSAVVYCAASLGLLIYVVIGFPQARPNWIIGGMPSFIGITTSAIVLWELLAVDAEPEDETEKLHGETA</sequence>
<dbReference type="PROSITE" id="PS51257">
    <property type="entry name" value="PROKAR_LIPOPROTEIN"/>
    <property type="match status" value="1"/>
</dbReference>
<gene>
    <name evidence="2" type="ORF">OH76DRAFT_1483506</name>
</gene>
<reference evidence="2 3" key="1">
    <citation type="journal article" date="2018" name="Biotechnol. Biofuels">
        <title>Integrative visual omics of the white-rot fungus Polyporus brumalis exposes the biotechnological potential of its oxidative enzymes for delignifying raw plant biomass.</title>
        <authorList>
            <person name="Miyauchi S."/>
            <person name="Rancon A."/>
            <person name="Drula E."/>
            <person name="Hage H."/>
            <person name="Chaduli D."/>
            <person name="Favel A."/>
            <person name="Grisel S."/>
            <person name="Henrissat B."/>
            <person name="Herpoel-Gimbert I."/>
            <person name="Ruiz-Duenas F.J."/>
            <person name="Chevret D."/>
            <person name="Hainaut M."/>
            <person name="Lin J."/>
            <person name="Wang M."/>
            <person name="Pangilinan J."/>
            <person name="Lipzen A."/>
            <person name="Lesage-Meessen L."/>
            <person name="Navarro D."/>
            <person name="Riley R."/>
            <person name="Grigoriev I.V."/>
            <person name="Zhou S."/>
            <person name="Raouche S."/>
            <person name="Rosso M.N."/>
        </authorList>
    </citation>
    <scope>NUCLEOTIDE SEQUENCE [LARGE SCALE GENOMIC DNA]</scope>
    <source>
        <strain evidence="2 3">BRFM 1820</strain>
    </source>
</reference>
<keyword evidence="1" id="KW-0812">Transmembrane</keyword>
<feature type="transmembrane region" description="Helical" evidence="1">
    <location>
        <begin position="112"/>
        <end position="131"/>
    </location>
</feature>
<feature type="transmembrane region" description="Helical" evidence="1">
    <location>
        <begin position="216"/>
        <end position="245"/>
    </location>
</feature>
<keyword evidence="3" id="KW-1185">Reference proteome</keyword>
<feature type="transmembrane region" description="Helical" evidence="1">
    <location>
        <begin position="54"/>
        <end position="74"/>
    </location>
</feature>
<dbReference type="AlphaFoldDB" id="A0A371D909"/>
<dbReference type="OrthoDB" id="2751465at2759"/>
<protein>
    <submittedName>
        <fullName evidence="2">Uncharacterized protein</fullName>
    </submittedName>
</protein>
<organism evidence="2 3">
    <name type="scientific">Lentinus brumalis</name>
    <dbReference type="NCBI Taxonomy" id="2498619"/>
    <lineage>
        <taxon>Eukaryota</taxon>
        <taxon>Fungi</taxon>
        <taxon>Dikarya</taxon>
        <taxon>Basidiomycota</taxon>
        <taxon>Agaricomycotina</taxon>
        <taxon>Agaricomycetes</taxon>
        <taxon>Polyporales</taxon>
        <taxon>Polyporaceae</taxon>
        <taxon>Lentinus</taxon>
    </lineage>
</organism>
<evidence type="ECO:0000313" key="3">
    <source>
        <dbReference type="Proteomes" id="UP000256964"/>
    </source>
</evidence>
<feature type="transmembrane region" description="Helical" evidence="1">
    <location>
        <begin position="257"/>
        <end position="281"/>
    </location>
</feature>
<evidence type="ECO:0000313" key="2">
    <source>
        <dbReference type="EMBL" id="RDX49017.1"/>
    </source>
</evidence>
<evidence type="ECO:0000256" key="1">
    <source>
        <dbReference type="SAM" id="Phobius"/>
    </source>
</evidence>
<name>A0A371D909_9APHY</name>
<dbReference type="Proteomes" id="UP000256964">
    <property type="component" value="Unassembled WGS sequence"/>
</dbReference>
<proteinExistence type="predicted"/>
<feature type="transmembrane region" description="Helical" evidence="1">
    <location>
        <begin position="175"/>
        <end position="195"/>
    </location>
</feature>
<feature type="transmembrane region" description="Helical" evidence="1">
    <location>
        <begin position="138"/>
        <end position="163"/>
    </location>
</feature>
<accession>A0A371D909</accession>
<feature type="transmembrane region" description="Helical" evidence="1">
    <location>
        <begin position="12"/>
        <end position="42"/>
    </location>
</feature>
<keyword evidence="1" id="KW-0472">Membrane</keyword>